<dbReference type="Proteomes" id="UP001374579">
    <property type="component" value="Unassembled WGS sequence"/>
</dbReference>
<evidence type="ECO:0000313" key="2">
    <source>
        <dbReference type="EMBL" id="KAK7108216.1"/>
    </source>
</evidence>
<dbReference type="AlphaFoldDB" id="A0AAN9BN77"/>
<evidence type="ECO:0000313" key="3">
    <source>
        <dbReference type="Proteomes" id="UP001374579"/>
    </source>
</evidence>
<keyword evidence="3" id="KW-1185">Reference proteome</keyword>
<reference evidence="2 3" key="1">
    <citation type="submission" date="2024-02" db="EMBL/GenBank/DDBJ databases">
        <title>Chromosome-scale genome assembly of the rough periwinkle Littorina saxatilis.</title>
        <authorList>
            <person name="De Jode A."/>
            <person name="Faria R."/>
            <person name="Formenti G."/>
            <person name="Sims Y."/>
            <person name="Smith T.P."/>
            <person name="Tracey A."/>
            <person name="Wood J.M.D."/>
            <person name="Zagrodzka Z.B."/>
            <person name="Johannesson K."/>
            <person name="Butlin R.K."/>
            <person name="Leder E.H."/>
        </authorList>
    </citation>
    <scope>NUCLEOTIDE SEQUENCE [LARGE SCALE GENOMIC DNA]</scope>
    <source>
        <strain evidence="2">Snail1</strain>
        <tissue evidence="2">Muscle</tissue>
    </source>
</reference>
<comment type="caution">
    <text evidence="2">The sequence shown here is derived from an EMBL/GenBank/DDBJ whole genome shotgun (WGS) entry which is preliminary data.</text>
</comment>
<sequence>MKALSDKGQVENVSFHALMTKTPTYNSGHKIVFDQVKFTQGNGYNPADGVFTATVPGTYMFMTTVRTTTAMVTS</sequence>
<evidence type="ECO:0000259" key="1">
    <source>
        <dbReference type="PROSITE" id="PS50871"/>
    </source>
</evidence>
<dbReference type="Pfam" id="PF00386">
    <property type="entry name" value="C1q"/>
    <property type="match status" value="1"/>
</dbReference>
<accession>A0AAN9BN77</accession>
<name>A0AAN9BN77_9CAEN</name>
<dbReference type="InterPro" id="IPR001073">
    <property type="entry name" value="C1q_dom"/>
</dbReference>
<dbReference type="PROSITE" id="PS50871">
    <property type="entry name" value="C1Q"/>
    <property type="match status" value="1"/>
</dbReference>
<dbReference type="SUPFAM" id="SSF49842">
    <property type="entry name" value="TNF-like"/>
    <property type="match status" value="1"/>
</dbReference>
<dbReference type="Gene3D" id="2.60.120.40">
    <property type="match status" value="1"/>
</dbReference>
<dbReference type="EMBL" id="JBAMIC010000004">
    <property type="protein sequence ID" value="KAK7108216.1"/>
    <property type="molecule type" value="Genomic_DNA"/>
</dbReference>
<proteinExistence type="predicted"/>
<dbReference type="InterPro" id="IPR008983">
    <property type="entry name" value="Tumour_necrosis_fac-like_dom"/>
</dbReference>
<organism evidence="2 3">
    <name type="scientific">Littorina saxatilis</name>
    <dbReference type="NCBI Taxonomy" id="31220"/>
    <lineage>
        <taxon>Eukaryota</taxon>
        <taxon>Metazoa</taxon>
        <taxon>Spiralia</taxon>
        <taxon>Lophotrochozoa</taxon>
        <taxon>Mollusca</taxon>
        <taxon>Gastropoda</taxon>
        <taxon>Caenogastropoda</taxon>
        <taxon>Littorinimorpha</taxon>
        <taxon>Littorinoidea</taxon>
        <taxon>Littorinidae</taxon>
        <taxon>Littorina</taxon>
    </lineage>
</organism>
<feature type="domain" description="C1q" evidence="1">
    <location>
        <begin position="8"/>
        <end position="74"/>
    </location>
</feature>
<protein>
    <recommendedName>
        <fullName evidence="1">C1q domain-containing protein</fullName>
    </recommendedName>
</protein>
<gene>
    <name evidence="2" type="ORF">V1264_015990</name>
</gene>